<comment type="caution">
    <text evidence="1">The sequence shown here is derived from an EMBL/GenBank/DDBJ whole genome shotgun (WGS) entry which is preliminary data.</text>
</comment>
<evidence type="ECO:0000313" key="2">
    <source>
        <dbReference type="Proteomes" id="UP000800235"/>
    </source>
</evidence>
<sequence>MGKYYQNAVLNIAATSVPSGLNGFLTSRNPNTILPLKISANWEQSWPFTTQSRRGHYYLFRAPHNGRGWVRPGLANALSGGAPVGECAHFQEALCAIRLASAKIYY</sequence>
<dbReference type="AlphaFoldDB" id="A0A9P4TYT1"/>
<accession>A0A9P4TYT1</accession>
<dbReference type="Proteomes" id="UP000800235">
    <property type="component" value="Unassembled WGS sequence"/>
</dbReference>
<reference evidence="1" key="1">
    <citation type="journal article" date="2020" name="Stud. Mycol.">
        <title>101 Dothideomycetes genomes: a test case for predicting lifestyles and emergence of pathogens.</title>
        <authorList>
            <person name="Haridas S."/>
            <person name="Albert R."/>
            <person name="Binder M."/>
            <person name="Bloem J."/>
            <person name="Labutti K."/>
            <person name="Salamov A."/>
            <person name="Andreopoulos B."/>
            <person name="Baker S."/>
            <person name="Barry K."/>
            <person name="Bills G."/>
            <person name="Bluhm B."/>
            <person name="Cannon C."/>
            <person name="Castanera R."/>
            <person name="Culley D."/>
            <person name="Daum C."/>
            <person name="Ezra D."/>
            <person name="Gonzalez J."/>
            <person name="Henrissat B."/>
            <person name="Kuo A."/>
            <person name="Liang C."/>
            <person name="Lipzen A."/>
            <person name="Lutzoni F."/>
            <person name="Magnuson J."/>
            <person name="Mondo S."/>
            <person name="Nolan M."/>
            <person name="Ohm R."/>
            <person name="Pangilinan J."/>
            <person name="Park H.-J."/>
            <person name="Ramirez L."/>
            <person name="Alfaro M."/>
            <person name="Sun H."/>
            <person name="Tritt A."/>
            <person name="Yoshinaga Y."/>
            <person name="Zwiers L.-H."/>
            <person name="Turgeon B."/>
            <person name="Goodwin S."/>
            <person name="Spatafora J."/>
            <person name="Crous P."/>
            <person name="Grigoriev I."/>
        </authorList>
    </citation>
    <scope>NUCLEOTIDE SEQUENCE</scope>
    <source>
        <strain evidence="1">CBS 130266</strain>
    </source>
</reference>
<dbReference type="EMBL" id="MU007035">
    <property type="protein sequence ID" value="KAF2431015.1"/>
    <property type="molecule type" value="Genomic_DNA"/>
</dbReference>
<protein>
    <submittedName>
        <fullName evidence="1">Uncharacterized protein</fullName>
    </submittedName>
</protein>
<evidence type="ECO:0000313" key="1">
    <source>
        <dbReference type="EMBL" id="KAF2431015.1"/>
    </source>
</evidence>
<proteinExistence type="predicted"/>
<name>A0A9P4TYT1_9PEZI</name>
<gene>
    <name evidence="1" type="ORF">EJ08DRAFT_207922</name>
</gene>
<keyword evidence="2" id="KW-1185">Reference proteome</keyword>
<organism evidence="1 2">
    <name type="scientific">Tothia fuscella</name>
    <dbReference type="NCBI Taxonomy" id="1048955"/>
    <lineage>
        <taxon>Eukaryota</taxon>
        <taxon>Fungi</taxon>
        <taxon>Dikarya</taxon>
        <taxon>Ascomycota</taxon>
        <taxon>Pezizomycotina</taxon>
        <taxon>Dothideomycetes</taxon>
        <taxon>Pleosporomycetidae</taxon>
        <taxon>Venturiales</taxon>
        <taxon>Cylindrosympodiaceae</taxon>
        <taxon>Tothia</taxon>
    </lineage>
</organism>